<dbReference type="Proteomes" id="UP001419268">
    <property type="component" value="Unassembled WGS sequence"/>
</dbReference>
<organism evidence="1 2">
    <name type="scientific">Stephania cephalantha</name>
    <dbReference type="NCBI Taxonomy" id="152367"/>
    <lineage>
        <taxon>Eukaryota</taxon>
        <taxon>Viridiplantae</taxon>
        <taxon>Streptophyta</taxon>
        <taxon>Embryophyta</taxon>
        <taxon>Tracheophyta</taxon>
        <taxon>Spermatophyta</taxon>
        <taxon>Magnoliopsida</taxon>
        <taxon>Ranunculales</taxon>
        <taxon>Menispermaceae</taxon>
        <taxon>Menispermoideae</taxon>
        <taxon>Cissampelideae</taxon>
        <taxon>Stephania</taxon>
    </lineage>
</organism>
<dbReference type="PANTHER" id="PTHR34959:SF3">
    <property type="entry name" value="PROTEIN LAZY 1"/>
    <property type="match status" value="1"/>
</dbReference>
<reference evidence="1 2" key="1">
    <citation type="submission" date="2024-01" db="EMBL/GenBank/DDBJ databases">
        <title>Genome assemblies of Stephania.</title>
        <authorList>
            <person name="Yang L."/>
        </authorList>
    </citation>
    <scope>NUCLEOTIDE SEQUENCE [LARGE SCALE GENOMIC DNA]</scope>
    <source>
        <strain evidence="1">JXDWG</strain>
        <tissue evidence="1">Leaf</tissue>
    </source>
</reference>
<comment type="caution">
    <text evidence="1">The sequence shown here is derived from an EMBL/GenBank/DDBJ whole genome shotgun (WGS) entry which is preliminary data.</text>
</comment>
<proteinExistence type="predicted"/>
<protein>
    <submittedName>
        <fullName evidence="1">Uncharacterized protein</fullName>
    </submittedName>
</protein>
<dbReference type="PANTHER" id="PTHR34959">
    <property type="entry name" value="PROTEIN LAZY 1"/>
    <property type="match status" value="1"/>
</dbReference>
<dbReference type="InterPro" id="IPR038928">
    <property type="entry name" value="LAZY1"/>
</dbReference>
<dbReference type="EMBL" id="JBBNAG010000009">
    <property type="protein sequence ID" value="KAK9104116.1"/>
    <property type="molecule type" value="Genomic_DNA"/>
</dbReference>
<name>A0AAP0I114_9MAGN</name>
<dbReference type="GO" id="GO:0009630">
    <property type="term" value="P:gravitropism"/>
    <property type="evidence" value="ECO:0007669"/>
    <property type="project" value="InterPro"/>
</dbReference>
<sequence length="361" mass="41014">MVEEGYYPKRSYSLTPARHFQKESLLRKSFAGFDTIRVEQVLEEDSPAEIFDLFHGLFAIGTLGSEKVIIEPATPTFGVSDEYMAEQETDVAQNDLKIIGNESEKVTRAEGPEDRNDEPAMCDSLKMHNIDEAKQVIGTDANQNVMDSPIHSLKTTEAKKNRTSLYELMQCDMEEDTTRKHETKENKETIKKETTVRQFVNILKQRVLSASLSKSSNDASTTNSVSSKKKLHKILRIFEKKVHPETSRVIRKSKTFDKYETESKIPCYGGYNNKYQILPVGDGDIMTIPQKVIMNEHVWRYKNNIDLPSFAPRGSISNKKKGCWIKTDAECKFGAGALKAEHKKKLSICWLLFIAVVFIVS</sequence>
<keyword evidence="2" id="KW-1185">Reference proteome</keyword>
<evidence type="ECO:0000313" key="2">
    <source>
        <dbReference type="Proteomes" id="UP001419268"/>
    </source>
</evidence>
<accession>A0AAP0I114</accession>
<evidence type="ECO:0000313" key="1">
    <source>
        <dbReference type="EMBL" id="KAK9104116.1"/>
    </source>
</evidence>
<dbReference type="AlphaFoldDB" id="A0AAP0I114"/>
<dbReference type="GO" id="GO:2000012">
    <property type="term" value="P:regulation of auxin polar transport"/>
    <property type="evidence" value="ECO:0007669"/>
    <property type="project" value="InterPro"/>
</dbReference>
<gene>
    <name evidence="1" type="ORF">Scep_020960</name>
</gene>